<accession>A0A7W6F2T6</accession>
<protein>
    <submittedName>
        <fullName evidence="1">Uncharacterized protein</fullName>
    </submittedName>
</protein>
<evidence type="ECO:0000313" key="2">
    <source>
        <dbReference type="Proteomes" id="UP000538670"/>
    </source>
</evidence>
<name>A0A7W6F2T6_9SPHN</name>
<comment type="caution">
    <text evidence="1">The sequence shown here is derived from an EMBL/GenBank/DDBJ whole genome shotgun (WGS) entry which is preliminary data.</text>
</comment>
<dbReference type="AlphaFoldDB" id="A0A7W6F2T6"/>
<sequence length="52" mass="5274">MGAEMNVPSPIGRGRGPLGNAEWEGEGILAVFPALTLPALCASLPLPMGEGQ</sequence>
<proteinExistence type="predicted"/>
<dbReference type="Proteomes" id="UP000538670">
    <property type="component" value="Unassembled WGS sequence"/>
</dbReference>
<gene>
    <name evidence="1" type="ORF">GGR48_001526</name>
</gene>
<dbReference type="EMBL" id="JACIDH010000004">
    <property type="protein sequence ID" value="MBB3879103.1"/>
    <property type="molecule type" value="Genomic_DNA"/>
</dbReference>
<reference evidence="1 2" key="1">
    <citation type="submission" date="2020-08" db="EMBL/GenBank/DDBJ databases">
        <title>Genomic Encyclopedia of Type Strains, Phase IV (KMG-IV): sequencing the most valuable type-strain genomes for metagenomic binning, comparative biology and taxonomic classification.</title>
        <authorList>
            <person name="Goeker M."/>
        </authorList>
    </citation>
    <scope>NUCLEOTIDE SEQUENCE [LARGE SCALE GENOMIC DNA]</scope>
    <source>
        <strain evidence="1 2">DSM 19512</strain>
    </source>
</reference>
<keyword evidence="2" id="KW-1185">Reference proteome</keyword>
<organism evidence="1 2">
    <name type="scientific">Sphingomonas pseudosanguinis</name>
    <dbReference type="NCBI Taxonomy" id="413712"/>
    <lineage>
        <taxon>Bacteria</taxon>
        <taxon>Pseudomonadati</taxon>
        <taxon>Pseudomonadota</taxon>
        <taxon>Alphaproteobacteria</taxon>
        <taxon>Sphingomonadales</taxon>
        <taxon>Sphingomonadaceae</taxon>
        <taxon>Sphingomonas</taxon>
    </lineage>
</organism>
<evidence type="ECO:0000313" key="1">
    <source>
        <dbReference type="EMBL" id="MBB3879103.1"/>
    </source>
</evidence>